<evidence type="ECO:0000313" key="3">
    <source>
        <dbReference type="WBParaSite" id="GPUH_0002127201-mRNA-1"/>
    </source>
</evidence>
<dbReference type="EMBL" id="UYRT01092146">
    <property type="protein sequence ID" value="VDN37850.1"/>
    <property type="molecule type" value="Genomic_DNA"/>
</dbReference>
<evidence type="ECO:0000313" key="2">
    <source>
        <dbReference type="Proteomes" id="UP000271098"/>
    </source>
</evidence>
<evidence type="ECO:0000313" key="1">
    <source>
        <dbReference type="EMBL" id="VDN37850.1"/>
    </source>
</evidence>
<dbReference type="WBParaSite" id="GPUH_0002127201-mRNA-1">
    <property type="protein sequence ID" value="GPUH_0002127201-mRNA-1"/>
    <property type="gene ID" value="GPUH_0002127201"/>
</dbReference>
<reference evidence="1 2" key="2">
    <citation type="submission" date="2018-11" db="EMBL/GenBank/DDBJ databases">
        <authorList>
            <consortium name="Pathogen Informatics"/>
        </authorList>
    </citation>
    <scope>NUCLEOTIDE SEQUENCE [LARGE SCALE GENOMIC DNA]</scope>
</reference>
<organism evidence="3">
    <name type="scientific">Gongylonema pulchrum</name>
    <dbReference type="NCBI Taxonomy" id="637853"/>
    <lineage>
        <taxon>Eukaryota</taxon>
        <taxon>Metazoa</taxon>
        <taxon>Ecdysozoa</taxon>
        <taxon>Nematoda</taxon>
        <taxon>Chromadorea</taxon>
        <taxon>Rhabditida</taxon>
        <taxon>Spirurina</taxon>
        <taxon>Spiruromorpha</taxon>
        <taxon>Spiruroidea</taxon>
        <taxon>Gongylonematidae</taxon>
        <taxon>Gongylonema</taxon>
    </lineage>
</organism>
<name>A0A183EJV6_9BILA</name>
<protein>
    <submittedName>
        <fullName evidence="3">Reverse transcriptase</fullName>
    </submittedName>
</protein>
<sequence length="82" mass="9407">MLVYNPAKRISAKAFLKDNNFNGVDRSKFPTGNFDGTFRCPALLCRMVSEIVIVSQWSKFRSRDKLLDSYPHTLHVGIRICD</sequence>
<reference evidence="3" key="1">
    <citation type="submission" date="2016-06" db="UniProtKB">
        <authorList>
            <consortium name="WormBaseParasite"/>
        </authorList>
    </citation>
    <scope>IDENTIFICATION</scope>
</reference>
<dbReference type="AlphaFoldDB" id="A0A183EJV6"/>
<dbReference type="Proteomes" id="UP000271098">
    <property type="component" value="Unassembled WGS sequence"/>
</dbReference>
<proteinExistence type="predicted"/>
<keyword evidence="2" id="KW-1185">Reference proteome</keyword>
<gene>
    <name evidence="1" type="ORF">GPUH_LOCUS21247</name>
</gene>
<accession>A0A183EJV6</accession>